<evidence type="ECO:0000313" key="1">
    <source>
        <dbReference type="EMBL" id="CAH1601918.1"/>
    </source>
</evidence>
<evidence type="ECO:0000313" key="2">
    <source>
        <dbReference type="Proteomes" id="UP001295462"/>
    </source>
</evidence>
<dbReference type="EMBL" id="CAKMUD010000105">
    <property type="protein sequence ID" value="CAH1601918.1"/>
    <property type="molecule type" value="Genomic_DNA"/>
</dbReference>
<dbReference type="AlphaFoldDB" id="A0AAU9QWA6"/>
<reference evidence="1" key="1">
    <citation type="submission" date="2022-01" db="EMBL/GenBank/DDBJ databases">
        <authorList>
            <person name="Lagorce A."/>
        </authorList>
    </citation>
    <scope>NUCLEOTIDE SEQUENCE</scope>
    <source>
        <strain evidence="1">Th15_F1_A12</strain>
    </source>
</reference>
<organism evidence="1 2">
    <name type="scientific">Vibrio jasicida</name>
    <dbReference type="NCBI Taxonomy" id="766224"/>
    <lineage>
        <taxon>Bacteria</taxon>
        <taxon>Pseudomonadati</taxon>
        <taxon>Pseudomonadota</taxon>
        <taxon>Gammaproteobacteria</taxon>
        <taxon>Vibrionales</taxon>
        <taxon>Vibrionaceae</taxon>
        <taxon>Vibrio</taxon>
    </lineage>
</organism>
<name>A0AAU9QWA6_9VIBR</name>
<sequence>MVGFFFKLVQELSSNGLARNYQSIKSTVRTDPNNSVVL</sequence>
<protein>
    <submittedName>
        <fullName evidence="1">Uncharacterized protein</fullName>
    </submittedName>
</protein>
<gene>
    <name evidence="1" type="ORF">THF1A12_50332</name>
</gene>
<dbReference type="Proteomes" id="UP001295462">
    <property type="component" value="Unassembled WGS sequence"/>
</dbReference>
<comment type="caution">
    <text evidence="1">The sequence shown here is derived from an EMBL/GenBank/DDBJ whole genome shotgun (WGS) entry which is preliminary data.</text>
</comment>
<accession>A0AAU9QWA6</accession>
<proteinExistence type="predicted"/>